<sequence>MIILKINSEFDNIKQKIPIYLVVIILITLSIAQPIFEFKNSIFVHEDTPFIGLTYSFNQYVNSLYNNFFIYNNLDYSGVIQRGMISPLNYLYSLLVLPLAITNGILANILENIVFLLIGSLGMFIFLYKLFEKSGYYIRITSSLIGTLIFFPFIGGESSFLPFCFLFILLILRNFNNKTYKLKNNSLVLFGLIISASFLFTFGGYNYLIPDFILFVLLIIVIPIFTQDKRLNLFFILLLAFVIALLINLIIFYGAYLLSISKSANISYYSFMGSLPEPFATSNILYALQILPFSNNPVIFTLKLLLFALSVSGVLIYLNKIKHSPNSTIIISLLIIFILITFFYNTIYKPFGGIFKFLILNFKSLYAIRSGDGSFSYIMGFVLSVFSSATIIFYRDYLKNRELIFTWGILIFILISIGLFYYNDITPYTNINYFYVKIPNHVYLVSNYINNKSGYFNVGILPSAAGFQYLDTWYTGTNIYSYLINKPVYTGGYIAQSEIFYPVTKYLYDDVSSEIDNNKLNDSYISQIFGILGIKYILVQGNALESSPYDQNYYDPFNLNEVYINLNNTYNIKFVKRYSNTSIYENLDYVPLIYTTNIYNIGNSSDGGLIKSITNQSFDIKTDSVYITHIPDFYNDSDTINASSIPNFKEPEIKFNYNNPTQITVKVRNATTPFYLVFRETYGSPWHAYINGKPIPSKYHIAVNGFANAWYINKTGNYTITLYYTLQTDADVAWIVSFAALFATIGIGIYGWKESKKSKAKSNKRIMVKDLGF</sequence>
<feature type="transmembrane region" description="Helical" evidence="1">
    <location>
        <begin position="17"/>
        <end position="36"/>
    </location>
</feature>
<keyword evidence="1" id="KW-1133">Transmembrane helix</keyword>
<feature type="transmembrane region" description="Helical" evidence="1">
    <location>
        <begin position="233"/>
        <end position="256"/>
    </location>
</feature>
<dbReference type="KEGG" id="marh:Mia14_0556"/>
<gene>
    <name evidence="2" type="ORF">Mia14_0556</name>
</gene>
<feature type="transmembrane region" description="Helical" evidence="1">
    <location>
        <begin position="113"/>
        <end position="131"/>
    </location>
</feature>
<feature type="transmembrane region" description="Helical" evidence="1">
    <location>
        <begin position="374"/>
        <end position="394"/>
    </location>
</feature>
<feature type="transmembrane region" description="Helical" evidence="1">
    <location>
        <begin position="90"/>
        <end position="107"/>
    </location>
</feature>
<feature type="transmembrane region" description="Helical" evidence="1">
    <location>
        <begin position="187"/>
        <end position="203"/>
    </location>
</feature>
<feature type="transmembrane region" description="Helical" evidence="1">
    <location>
        <begin position="403"/>
        <end position="422"/>
    </location>
</feature>
<dbReference type="Proteomes" id="UP000197679">
    <property type="component" value="Chromosome"/>
</dbReference>
<name>A0A218NN10_9ARCH</name>
<evidence type="ECO:0000313" key="3">
    <source>
        <dbReference type="Proteomes" id="UP000197679"/>
    </source>
</evidence>
<reference evidence="2 3" key="1">
    <citation type="journal article" date="2017" name="Nat. Commun.">
        <title>'ARMAN' archaea depend on association with euryarchaeal host in culture and in situ.</title>
        <authorList>
            <person name="Golyshina O."/>
            <person name="Toshchakov S."/>
            <person name="Makarova K."/>
            <person name="Gavrilov S."/>
            <person name="Korzhenkov A."/>
            <person name="La Cono V."/>
            <person name="Arcadi E."/>
            <person name="Nechitaylo T."/>
            <person name="Ferrer M."/>
            <person name="Kublanov I."/>
            <person name="Wolf Y."/>
            <person name="Yakimov M."/>
            <person name="Golyshin P."/>
            <person name="Slesarev A."/>
            <person name="Kozyavkin S."/>
        </authorList>
    </citation>
    <scope>NUCLEOTIDE SEQUENCE [LARGE SCALE GENOMIC DNA]</scope>
    <source>
        <strain evidence="2 3">Mia14</strain>
    </source>
</reference>
<feature type="transmembrane region" description="Helical" evidence="1">
    <location>
        <begin position="300"/>
        <end position="318"/>
    </location>
</feature>
<feature type="transmembrane region" description="Helical" evidence="1">
    <location>
        <begin position="160"/>
        <end position="175"/>
    </location>
</feature>
<keyword evidence="1" id="KW-0812">Transmembrane</keyword>
<dbReference type="AlphaFoldDB" id="A0A218NN10"/>
<protein>
    <submittedName>
        <fullName evidence="2">Multipass membrane protein</fullName>
    </submittedName>
</protein>
<feature type="transmembrane region" description="Helical" evidence="1">
    <location>
        <begin position="209"/>
        <end position="226"/>
    </location>
</feature>
<organism evidence="2 3">
    <name type="scientific">Candidatus Mancarchaeum acidiphilum</name>
    <dbReference type="NCBI Taxonomy" id="1920749"/>
    <lineage>
        <taxon>Archaea</taxon>
        <taxon>Candidatus Micrarchaeota</taxon>
        <taxon>Candidatus Mancarchaeum</taxon>
    </lineage>
</organism>
<keyword evidence="3" id="KW-1185">Reference proteome</keyword>
<dbReference type="EMBL" id="CP019964">
    <property type="protein sequence ID" value="ASI13868.1"/>
    <property type="molecule type" value="Genomic_DNA"/>
</dbReference>
<keyword evidence="1" id="KW-0472">Membrane</keyword>
<feature type="transmembrane region" description="Helical" evidence="1">
    <location>
        <begin position="324"/>
        <end position="344"/>
    </location>
</feature>
<accession>A0A218NN10</accession>
<feature type="transmembrane region" description="Helical" evidence="1">
    <location>
        <begin position="732"/>
        <end position="752"/>
    </location>
</feature>
<proteinExistence type="predicted"/>
<evidence type="ECO:0000256" key="1">
    <source>
        <dbReference type="SAM" id="Phobius"/>
    </source>
</evidence>
<evidence type="ECO:0000313" key="2">
    <source>
        <dbReference type="EMBL" id="ASI13868.1"/>
    </source>
</evidence>